<protein>
    <recommendedName>
        <fullName evidence="4">HTH araC/xylS-type domain-containing protein</fullName>
    </recommendedName>
</protein>
<dbReference type="PROSITE" id="PS01124">
    <property type="entry name" value="HTH_ARAC_FAMILY_2"/>
    <property type="match status" value="1"/>
</dbReference>
<evidence type="ECO:0000256" key="3">
    <source>
        <dbReference type="ARBA" id="ARBA00023163"/>
    </source>
</evidence>
<evidence type="ECO:0000256" key="2">
    <source>
        <dbReference type="ARBA" id="ARBA00023125"/>
    </source>
</evidence>
<dbReference type="AlphaFoldDB" id="A0A098M2I4"/>
<dbReference type="GO" id="GO:0003700">
    <property type="term" value="F:DNA-binding transcription factor activity"/>
    <property type="evidence" value="ECO:0007669"/>
    <property type="project" value="InterPro"/>
</dbReference>
<dbReference type="GO" id="GO:0043565">
    <property type="term" value="F:sequence-specific DNA binding"/>
    <property type="evidence" value="ECO:0007669"/>
    <property type="project" value="InterPro"/>
</dbReference>
<dbReference type="SUPFAM" id="SSF46689">
    <property type="entry name" value="Homeodomain-like"/>
    <property type="match status" value="1"/>
</dbReference>
<dbReference type="STRING" id="268407.PWYN_17625"/>
<feature type="domain" description="HTH araC/xylS-type" evidence="4">
    <location>
        <begin position="165"/>
        <end position="263"/>
    </location>
</feature>
<dbReference type="PANTHER" id="PTHR43280">
    <property type="entry name" value="ARAC-FAMILY TRANSCRIPTIONAL REGULATOR"/>
    <property type="match status" value="1"/>
</dbReference>
<dbReference type="InterPro" id="IPR009057">
    <property type="entry name" value="Homeodomain-like_sf"/>
</dbReference>
<dbReference type="InterPro" id="IPR018062">
    <property type="entry name" value="HTH_AraC-typ_CS"/>
</dbReference>
<name>A0A098M2I4_9BACL</name>
<dbReference type="InterPro" id="IPR003313">
    <property type="entry name" value="AraC-bd"/>
</dbReference>
<dbReference type="Gene3D" id="1.10.10.60">
    <property type="entry name" value="Homeodomain-like"/>
    <property type="match status" value="1"/>
</dbReference>
<gene>
    <name evidence="5" type="ORF">PWYN_17625</name>
</gene>
<organism evidence="5 6">
    <name type="scientific">Paenibacillus wynnii</name>
    <dbReference type="NCBI Taxonomy" id="268407"/>
    <lineage>
        <taxon>Bacteria</taxon>
        <taxon>Bacillati</taxon>
        <taxon>Bacillota</taxon>
        <taxon>Bacilli</taxon>
        <taxon>Bacillales</taxon>
        <taxon>Paenibacillaceae</taxon>
        <taxon>Paenibacillus</taxon>
    </lineage>
</organism>
<evidence type="ECO:0000313" key="6">
    <source>
        <dbReference type="Proteomes" id="UP000029734"/>
    </source>
</evidence>
<dbReference type="Proteomes" id="UP000029734">
    <property type="component" value="Unassembled WGS sequence"/>
</dbReference>
<dbReference type="EMBL" id="JQCR01000003">
    <property type="protein sequence ID" value="KGE16540.1"/>
    <property type="molecule type" value="Genomic_DNA"/>
</dbReference>
<keyword evidence="2" id="KW-0238">DNA-binding</keyword>
<evidence type="ECO:0000256" key="1">
    <source>
        <dbReference type="ARBA" id="ARBA00023015"/>
    </source>
</evidence>
<dbReference type="InterPro" id="IPR037923">
    <property type="entry name" value="HTH-like"/>
</dbReference>
<keyword evidence="1" id="KW-0805">Transcription regulation</keyword>
<dbReference type="PANTHER" id="PTHR43280:SF2">
    <property type="entry name" value="HTH-TYPE TRANSCRIPTIONAL REGULATOR EXSA"/>
    <property type="match status" value="1"/>
</dbReference>
<dbReference type="Pfam" id="PF12833">
    <property type="entry name" value="HTH_18"/>
    <property type="match status" value="1"/>
</dbReference>
<comment type="caution">
    <text evidence="5">The sequence shown here is derived from an EMBL/GenBank/DDBJ whole genome shotgun (WGS) entry which is preliminary data.</text>
</comment>
<keyword evidence="3" id="KW-0804">Transcription</keyword>
<dbReference type="PROSITE" id="PS00041">
    <property type="entry name" value="HTH_ARAC_FAMILY_1"/>
    <property type="match status" value="1"/>
</dbReference>
<dbReference type="eggNOG" id="COG2207">
    <property type="taxonomic scope" value="Bacteria"/>
</dbReference>
<dbReference type="PRINTS" id="PR00032">
    <property type="entry name" value="HTHARAC"/>
</dbReference>
<dbReference type="SMART" id="SM00342">
    <property type="entry name" value="HTH_ARAC"/>
    <property type="match status" value="1"/>
</dbReference>
<evidence type="ECO:0000259" key="4">
    <source>
        <dbReference type="PROSITE" id="PS01124"/>
    </source>
</evidence>
<dbReference type="SUPFAM" id="SSF51215">
    <property type="entry name" value="Regulatory protein AraC"/>
    <property type="match status" value="1"/>
</dbReference>
<dbReference type="Pfam" id="PF02311">
    <property type="entry name" value="AraC_binding"/>
    <property type="match status" value="1"/>
</dbReference>
<reference evidence="5 6" key="2">
    <citation type="submission" date="2014-10" db="EMBL/GenBank/DDBJ databases">
        <title>Comparative genomics of the Paenibacillus odorifer group.</title>
        <authorList>
            <person name="Tsai Y.-C."/>
            <person name="Martin N."/>
            <person name="Korlach J."/>
            <person name="Wiedmann M."/>
        </authorList>
    </citation>
    <scope>NUCLEOTIDE SEQUENCE [LARGE SCALE GENOMIC DNA]</scope>
    <source>
        <strain evidence="5 6">DSM 18334</strain>
    </source>
</reference>
<dbReference type="InterPro" id="IPR020449">
    <property type="entry name" value="Tscrpt_reg_AraC-type_HTH"/>
</dbReference>
<dbReference type="InterPro" id="IPR018060">
    <property type="entry name" value="HTH_AraC"/>
</dbReference>
<accession>A0A098M2I4</accession>
<sequence length="264" mass="30245">MEINPIHIHLTAFMRHNQPFRHLFREGLDTYIIRLQAEGECEALIDGEMVNVQPGDLLLFRPGEVYDLRIGEKVSPLGLSADYYVMCTGEWIDGWWNKRVRSKKVRITDDGRLQSIWQQLILEKRRLDGGNKDIVEALFKALCLLLDRAIEEAPSTSSAPLLLAFKMKSFVEEHATSVFRLEDVAGHAGISVTRAVHLFKAQFGYSIMQYAGQIRLALALQLMDKSNYTLERIAEETGFGSYTYFHRVFRDRYGVAPGAYRRRG</sequence>
<keyword evidence="6" id="KW-1185">Reference proteome</keyword>
<proteinExistence type="predicted"/>
<evidence type="ECO:0000313" key="5">
    <source>
        <dbReference type="EMBL" id="KGE16540.1"/>
    </source>
</evidence>
<reference evidence="5 6" key="1">
    <citation type="submission" date="2014-08" db="EMBL/GenBank/DDBJ databases">
        <authorList>
            <person name="den Bakker H.C."/>
        </authorList>
    </citation>
    <scope>NUCLEOTIDE SEQUENCE [LARGE SCALE GENOMIC DNA]</scope>
    <source>
        <strain evidence="5 6">DSM 18334</strain>
    </source>
</reference>
<dbReference type="RefSeq" id="WP_036654510.1">
    <property type="nucleotide sequence ID" value="NZ_JQCR01000003.1"/>
</dbReference>